<proteinExistence type="predicted"/>
<organism evidence="2 3">
    <name type="scientific">Trapa natans</name>
    <name type="common">Water chestnut</name>
    <dbReference type="NCBI Taxonomy" id="22666"/>
    <lineage>
        <taxon>Eukaryota</taxon>
        <taxon>Viridiplantae</taxon>
        <taxon>Streptophyta</taxon>
        <taxon>Embryophyta</taxon>
        <taxon>Tracheophyta</taxon>
        <taxon>Spermatophyta</taxon>
        <taxon>Magnoliopsida</taxon>
        <taxon>eudicotyledons</taxon>
        <taxon>Gunneridae</taxon>
        <taxon>Pentapetalae</taxon>
        <taxon>rosids</taxon>
        <taxon>malvids</taxon>
        <taxon>Myrtales</taxon>
        <taxon>Lythraceae</taxon>
        <taxon>Trapa</taxon>
    </lineage>
</organism>
<reference evidence="2 3" key="1">
    <citation type="journal article" date="2023" name="Hortic Res">
        <title>Pangenome of water caltrop reveals structural variations and asymmetric subgenome divergence after allopolyploidization.</title>
        <authorList>
            <person name="Zhang X."/>
            <person name="Chen Y."/>
            <person name="Wang L."/>
            <person name="Yuan Y."/>
            <person name="Fang M."/>
            <person name="Shi L."/>
            <person name="Lu R."/>
            <person name="Comes H.P."/>
            <person name="Ma Y."/>
            <person name="Chen Y."/>
            <person name="Huang G."/>
            <person name="Zhou Y."/>
            <person name="Zheng Z."/>
            <person name="Qiu Y."/>
        </authorList>
    </citation>
    <scope>NUCLEOTIDE SEQUENCE [LARGE SCALE GENOMIC DNA]</scope>
    <source>
        <strain evidence="2">F231</strain>
    </source>
</reference>
<comment type="caution">
    <text evidence="2">The sequence shown here is derived from an EMBL/GenBank/DDBJ whole genome shotgun (WGS) entry which is preliminary data.</text>
</comment>
<evidence type="ECO:0000259" key="1">
    <source>
        <dbReference type="Pfam" id="PF03919"/>
    </source>
</evidence>
<dbReference type="Pfam" id="PF03919">
    <property type="entry name" value="mRNA_cap_C"/>
    <property type="match status" value="1"/>
</dbReference>
<accession>A0AAN7RKJ1</accession>
<dbReference type="GO" id="GO:0004484">
    <property type="term" value="F:mRNA guanylyltransferase activity"/>
    <property type="evidence" value="ECO:0007669"/>
    <property type="project" value="TreeGrafter"/>
</dbReference>
<keyword evidence="3" id="KW-1185">Reference proteome</keyword>
<dbReference type="EMBL" id="JAXQNO010000003">
    <property type="protein sequence ID" value="KAK4801346.1"/>
    <property type="molecule type" value="Genomic_DNA"/>
</dbReference>
<name>A0AAN7RKJ1_TRANT</name>
<dbReference type="AlphaFoldDB" id="A0AAN7RKJ1"/>
<dbReference type="InterPro" id="IPR012340">
    <property type="entry name" value="NA-bd_OB-fold"/>
</dbReference>
<dbReference type="Proteomes" id="UP001346149">
    <property type="component" value="Unassembled WGS sequence"/>
</dbReference>
<sequence length="105" mass="12338">MFLHKRGEKTLLEGNKVVFEDGLDSSAYSGKIIECSWDSDEHVWRCMRTRVDKNTPNEFNTYLKVMRSIKDNITEDVLLGEINEIIRLPMYADRIKSELNSARRR</sequence>
<dbReference type="PANTHER" id="PTHR10367">
    <property type="entry name" value="MRNA-CAPPING ENZYME"/>
    <property type="match status" value="1"/>
</dbReference>
<dbReference type="FunFam" id="2.40.50.140:FF:000623">
    <property type="entry name" value="mRNA-capping enzyme"/>
    <property type="match status" value="1"/>
</dbReference>
<evidence type="ECO:0000313" key="2">
    <source>
        <dbReference type="EMBL" id="KAK4801346.1"/>
    </source>
</evidence>
<dbReference type="InterPro" id="IPR013846">
    <property type="entry name" value="mRNA_cap_enzyme_C"/>
</dbReference>
<evidence type="ECO:0000313" key="3">
    <source>
        <dbReference type="Proteomes" id="UP001346149"/>
    </source>
</evidence>
<gene>
    <name evidence="2" type="ORF">SAY86_021833</name>
</gene>
<feature type="domain" description="mRNA capping enzyme C-terminal" evidence="1">
    <location>
        <begin position="25"/>
        <end position="79"/>
    </location>
</feature>
<dbReference type="SUPFAM" id="SSF50249">
    <property type="entry name" value="Nucleic acid-binding proteins"/>
    <property type="match status" value="1"/>
</dbReference>
<dbReference type="InterPro" id="IPR051029">
    <property type="entry name" value="mRNA_Capping_Enz/RNA_Phosphat"/>
</dbReference>
<dbReference type="Gene3D" id="2.40.50.140">
    <property type="entry name" value="Nucleic acid-binding proteins"/>
    <property type="match status" value="1"/>
</dbReference>
<protein>
    <recommendedName>
        <fullName evidence="1">mRNA capping enzyme C-terminal domain-containing protein</fullName>
    </recommendedName>
</protein>
<dbReference type="PANTHER" id="PTHR10367:SF17">
    <property type="entry name" value="MRNA-CAPPING ENZYME"/>
    <property type="match status" value="1"/>
</dbReference>
<dbReference type="GO" id="GO:0006370">
    <property type="term" value="P:7-methylguanosine mRNA capping"/>
    <property type="evidence" value="ECO:0007669"/>
    <property type="project" value="TreeGrafter"/>
</dbReference>